<evidence type="ECO:0000259" key="5">
    <source>
        <dbReference type="PROSITE" id="PS51898"/>
    </source>
</evidence>
<keyword evidence="3" id="KW-0233">DNA recombination</keyword>
<keyword evidence="1" id="KW-0229">DNA integration</keyword>
<protein>
    <submittedName>
        <fullName evidence="6">Tyrosine recombinase XerC</fullName>
    </submittedName>
</protein>
<evidence type="ECO:0000256" key="1">
    <source>
        <dbReference type="ARBA" id="ARBA00022908"/>
    </source>
</evidence>
<reference evidence="6 7" key="1">
    <citation type="journal article" date="2017" name="Genome Biol. Evol.">
        <title>Trajectories and Drivers of Genome Evolution in Surface-Associated Marine Phaeobacter.</title>
        <authorList>
            <person name="Freese H.M."/>
            <person name="Sikorski J."/>
            <person name="Bunk B."/>
            <person name="Scheuner C."/>
            <person name="Meier-Kolthoff J.P."/>
            <person name="Sproer C."/>
            <person name="Gram L."/>
            <person name="Overmann J."/>
        </authorList>
    </citation>
    <scope>NUCLEOTIDE SEQUENCE [LARGE SCALE GENOMIC DNA]</scope>
    <source>
        <strain evidence="6 7">P66</strain>
    </source>
</reference>
<dbReference type="InterPro" id="IPR050090">
    <property type="entry name" value="Tyrosine_recombinase_XerCD"/>
</dbReference>
<evidence type="ECO:0000256" key="4">
    <source>
        <dbReference type="SAM" id="MobiDB-lite"/>
    </source>
</evidence>
<dbReference type="PANTHER" id="PTHR30349">
    <property type="entry name" value="PHAGE INTEGRASE-RELATED"/>
    <property type="match status" value="1"/>
</dbReference>
<name>A0ABM6RCI1_9RHOB</name>
<proteinExistence type="predicted"/>
<dbReference type="Proteomes" id="UP000236536">
    <property type="component" value="Chromosome"/>
</dbReference>
<organism evidence="6 7">
    <name type="scientific">Phaeobacter inhibens</name>
    <dbReference type="NCBI Taxonomy" id="221822"/>
    <lineage>
        <taxon>Bacteria</taxon>
        <taxon>Pseudomonadati</taxon>
        <taxon>Pseudomonadota</taxon>
        <taxon>Alphaproteobacteria</taxon>
        <taxon>Rhodobacterales</taxon>
        <taxon>Roseobacteraceae</taxon>
        <taxon>Phaeobacter</taxon>
    </lineage>
</organism>
<accession>A0ABM6RCI1</accession>
<reference evidence="6 7" key="2">
    <citation type="journal article" date="2017" name="Int. J. Syst. Evol. Microbiol.">
        <title>Adaptation of Surface-Associated Bacteria to the Open Ocean: A Genomically Distinct Subpopulation of Phaeobacter gallaeciensis Colonizes Pacific Mesozooplankton.</title>
        <authorList>
            <person name="Freese H.M."/>
            <person name="Methner A."/>
            <person name="Overmann J."/>
        </authorList>
    </citation>
    <scope>NUCLEOTIDE SEQUENCE [LARGE SCALE GENOMIC DNA]</scope>
    <source>
        <strain evidence="6 7">P66</strain>
    </source>
</reference>
<evidence type="ECO:0000313" key="7">
    <source>
        <dbReference type="Proteomes" id="UP000236536"/>
    </source>
</evidence>
<dbReference type="InterPro" id="IPR002104">
    <property type="entry name" value="Integrase_catalytic"/>
</dbReference>
<evidence type="ECO:0000256" key="3">
    <source>
        <dbReference type="ARBA" id="ARBA00023172"/>
    </source>
</evidence>
<dbReference type="EMBL" id="CP010705">
    <property type="protein sequence ID" value="AUQ94112.1"/>
    <property type="molecule type" value="Genomic_DNA"/>
</dbReference>
<sequence>MIAGAVAQLQHQIALAERKAGAGQPQAVPARYPLAPDQLAHSLYTQRLAFDDELRNDPRWPGVGIDDLLVQRLRFAIAGKASDAELGDLVGAQIERFRAAGNTSAEPGSTEWREIARALCHAELEALARAAERDEGDFSGTPASPVISDAQPPADDPKPVSMKQLWNDYVTMRMQTGSMSDGGKQLGLAVEKLRKFVKHDDAARLKKKDVIAWRDHLLNVEKLSPRTVSDKYLSTVRSLLNWGVENDRLPENIAVTVKQAKPKKVLAREKGFTDAEALKILKASRSYVPHQDETGRVRETAHMTAAKRWVPILGAFTGTRVTEITQLRKEDIRQEGDQWVARLTPDAGTIKTGEYRDVPLHPQIITEGFADFVKNADPGPLFHHGIDAAQFKSKATQISNRLAEWLRDKELVPGVVRPTHAWRHRFKSQCIELDIPARIYDAIQGHSGKTASENYGDVSLKAKINAINKLPAYELSSEM</sequence>
<dbReference type="InterPro" id="IPR013762">
    <property type="entry name" value="Integrase-like_cat_sf"/>
</dbReference>
<gene>
    <name evidence="6" type="ORF">PhaeoP66_01314</name>
</gene>
<dbReference type="PROSITE" id="PS51898">
    <property type="entry name" value="TYR_RECOMBINASE"/>
    <property type="match status" value="1"/>
</dbReference>
<dbReference type="InterPro" id="IPR010998">
    <property type="entry name" value="Integrase_recombinase_N"/>
</dbReference>
<dbReference type="SUPFAM" id="SSF56349">
    <property type="entry name" value="DNA breaking-rejoining enzymes"/>
    <property type="match status" value="1"/>
</dbReference>
<keyword evidence="2" id="KW-0238">DNA-binding</keyword>
<dbReference type="PANTHER" id="PTHR30349:SF88">
    <property type="entry name" value="BLL1584 PROTEIN"/>
    <property type="match status" value="1"/>
</dbReference>
<evidence type="ECO:0000256" key="2">
    <source>
        <dbReference type="ARBA" id="ARBA00023125"/>
    </source>
</evidence>
<evidence type="ECO:0000313" key="6">
    <source>
        <dbReference type="EMBL" id="AUQ94112.1"/>
    </source>
</evidence>
<feature type="domain" description="Tyr recombinase" evidence="5">
    <location>
        <begin position="267"/>
        <end position="468"/>
    </location>
</feature>
<dbReference type="Gene3D" id="1.10.443.10">
    <property type="entry name" value="Intergrase catalytic core"/>
    <property type="match status" value="1"/>
</dbReference>
<dbReference type="Gene3D" id="1.10.150.130">
    <property type="match status" value="1"/>
</dbReference>
<dbReference type="InterPro" id="IPR011010">
    <property type="entry name" value="DNA_brk_join_enz"/>
</dbReference>
<feature type="region of interest" description="Disordered" evidence="4">
    <location>
        <begin position="131"/>
        <end position="160"/>
    </location>
</feature>
<keyword evidence="7" id="KW-1185">Reference proteome</keyword>